<keyword evidence="2" id="KW-0040">ANK repeat</keyword>
<comment type="caution">
    <text evidence="5">The sequence shown here is derived from an EMBL/GenBank/DDBJ whole genome shotgun (WGS) entry which is preliminary data.</text>
</comment>
<reference evidence="5 6" key="1">
    <citation type="submission" date="2024-09" db="EMBL/GenBank/DDBJ databases">
        <title>Rethinking Asexuality: The Enigmatic Case of Functional Sexual Genes in Lepraria (Stereocaulaceae).</title>
        <authorList>
            <person name="Doellman M."/>
            <person name="Sun Y."/>
            <person name="Barcenas-Pena A."/>
            <person name="Lumbsch H.T."/>
            <person name="Grewe F."/>
        </authorList>
    </citation>
    <scope>NUCLEOTIDE SEQUENCE [LARGE SCALE GENOMIC DNA]</scope>
    <source>
        <strain evidence="5 6">Mercado 3170</strain>
    </source>
</reference>
<dbReference type="Pfam" id="PF24883">
    <property type="entry name" value="NPHP3_N"/>
    <property type="match status" value="1"/>
</dbReference>
<dbReference type="PROSITE" id="PS50297">
    <property type="entry name" value="ANK_REP_REGION"/>
    <property type="match status" value="5"/>
</dbReference>
<dbReference type="Proteomes" id="UP001590950">
    <property type="component" value="Unassembled WGS sequence"/>
</dbReference>
<keyword evidence="6" id="KW-1185">Reference proteome</keyword>
<dbReference type="InterPro" id="IPR027417">
    <property type="entry name" value="P-loop_NTPase"/>
</dbReference>
<feature type="repeat" description="ANK" evidence="2">
    <location>
        <begin position="769"/>
        <end position="801"/>
    </location>
</feature>
<evidence type="ECO:0000256" key="2">
    <source>
        <dbReference type="PROSITE-ProRule" id="PRU00023"/>
    </source>
</evidence>
<keyword evidence="1" id="KW-0677">Repeat</keyword>
<sequence>MADALSVSASIITILDLTTAAIQYIRDIAHAPKECSEILTEVCANSGILSALRHNVSQARDDQTWMATIQWLSVSDGPLARFRVALECLLSRVGPTNGLRKVGRLLTWPFKKEEARDILNSIERQKSLFILALQNDNLALCRQMNSTATEVKTLVRHLQQSSLGETDLRVLEWLSPLNPQQTHLDIRSQRLPDTGLWLLDRDEFKQWRYNALSPHILWCHGIPGAGKTILASLVVDELTKTFSDTRTRLAFFYLDYRDSKAQTPANVVSSLVRQLAGQLHPLPYFVLGLYEDLKKRQTRPELEDLLPVLSKICKVSHPVYIVIDALDECAPGHSRQVIIDVIKQLEKLSVRLFLTGRPHTHCIRQELGSYPQIRVEASTSDIAKLVIETIKRSDDTMGIIDGHLRCEIVAELCSNSQGMFLLPALQVENIVNQTTRSQVRRVLREKPKKLGAALGENLSRLKQQPQSKSSLAMRVLMWLSHSRMPLSIEAVRHALAVEAGDAELDSGNLPSAKQLVEYCSGLVIIDEESGILRLSHASVQMHLYEHREDLFPSGQDDIAKICLTYLGFPGIYDTCASICSSTGWQLPLGDYAWEQLDRFPFFTYSILNWGYHARESTWEEYGPLLLRILREKPDHHLRSLMGVFGLVDRSMKTYWNSEETHWISGSRISPRSGVLHISALFGLVSIAQIFIARGEAINSRDCEGKSPIWLATLNGHEDIVRMLLHAQADPNIGDRLGRRPLQLAAASNSMSLVKLLLSAKAETKSADFQGCTPLYTAVSQGFLLVVLELLKSGASPDCITREKTALYVAAAANFPKIVRALLSARARGDVKSVMDTGSFPALGTALHVAAQKGFAKIVEMLLERADINETLVFKDNISRSRTSPLMLAASEGHERVVSVLLRYNADTEVTGVDGTALMYAIRKDRAVVVRQLLESGANPSAKDYSKNTPLIIAAKKGSLPLTQYLVTAGAALDAQDWKEQTALIHAVQAASYPIEQLLTENGASIHFRDALGKTAVEHALEMICPANGRFPCGILNELADACCNNAYDLVTDWTRLREVGWEFRTCRQGLGTSIPRRRKRQVLELCLSWMGRAIQHMWMSGSIHKIKAKAKAKDDMLSVSIGRPLGNMCYLND</sequence>
<dbReference type="PROSITE" id="PS50088">
    <property type="entry name" value="ANK_REPEAT"/>
    <property type="match status" value="6"/>
</dbReference>
<dbReference type="Gene3D" id="1.25.40.20">
    <property type="entry name" value="Ankyrin repeat-containing domain"/>
    <property type="match status" value="1"/>
</dbReference>
<dbReference type="SUPFAM" id="SSF48403">
    <property type="entry name" value="Ankyrin repeat"/>
    <property type="match status" value="1"/>
</dbReference>
<dbReference type="Pfam" id="PF22939">
    <property type="entry name" value="WHD_GPIID"/>
    <property type="match status" value="1"/>
</dbReference>
<evidence type="ECO:0000256" key="1">
    <source>
        <dbReference type="ARBA" id="ARBA00022737"/>
    </source>
</evidence>
<feature type="domain" description="Nephrocystin 3-like N-terminal" evidence="4">
    <location>
        <begin position="193"/>
        <end position="357"/>
    </location>
</feature>
<name>A0ABR3ZZQ1_9LECA</name>
<evidence type="ECO:0008006" key="7">
    <source>
        <dbReference type="Google" id="ProtNLM"/>
    </source>
</evidence>
<dbReference type="Gene3D" id="3.40.50.300">
    <property type="entry name" value="P-loop containing nucleotide triphosphate hydrolases"/>
    <property type="match status" value="1"/>
</dbReference>
<evidence type="ECO:0000313" key="6">
    <source>
        <dbReference type="Proteomes" id="UP001590950"/>
    </source>
</evidence>
<protein>
    <recommendedName>
        <fullName evidence="7">NACHT domain-containing protein</fullName>
    </recommendedName>
</protein>
<dbReference type="InterPro" id="IPR002110">
    <property type="entry name" value="Ankyrin_rpt"/>
</dbReference>
<dbReference type="InterPro" id="IPR056884">
    <property type="entry name" value="NPHP3-like_N"/>
</dbReference>
<dbReference type="InterPro" id="IPR054471">
    <property type="entry name" value="GPIID_WHD"/>
</dbReference>
<feature type="domain" description="GPI inositol-deacylase winged helix" evidence="3">
    <location>
        <begin position="469"/>
        <end position="545"/>
    </location>
</feature>
<organism evidence="5 6">
    <name type="scientific">Stereocaulon virgatum</name>
    <dbReference type="NCBI Taxonomy" id="373712"/>
    <lineage>
        <taxon>Eukaryota</taxon>
        <taxon>Fungi</taxon>
        <taxon>Dikarya</taxon>
        <taxon>Ascomycota</taxon>
        <taxon>Pezizomycotina</taxon>
        <taxon>Lecanoromycetes</taxon>
        <taxon>OSLEUM clade</taxon>
        <taxon>Lecanoromycetidae</taxon>
        <taxon>Lecanorales</taxon>
        <taxon>Lecanorineae</taxon>
        <taxon>Stereocaulaceae</taxon>
        <taxon>Stereocaulon</taxon>
    </lineage>
</organism>
<dbReference type="PANTHER" id="PTHR10039">
    <property type="entry name" value="AMELOGENIN"/>
    <property type="match status" value="1"/>
</dbReference>
<gene>
    <name evidence="5" type="ORF">N7G274_008159</name>
</gene>
<accession>A0ABR3ZZQ1</accession>
<evidence type="ECO:0000313" key="5">
    <source>
        <dbReference type="EMBL" id="KAL2039110.1"/>
    </source>
</evidence>
<feature type="repeat" description="ANK" evidence="2">
    <location>
        <begin position="736"/>
        <end position="768"/>
    </location>
</feature>
<dbReference type="SMART" id="SM00248">
    <property type="entry name" value="ANK"/>
    <property type="match status" value="10"/>
</dbReference>
<dbReference type="SUPFAM" id="SSF52540">
    <property type="entry name" value="P-loop containing nucleoside triphosphate hydrolases"/>
    <property type="match status" value="1"/>
</dbReference>
<feature type="repeat" description="ANK" evidence="2">
    <location>
        <begin position="912"/>
        <end position="944"/>
    </location>
</feature>
<dbReference type="PANTHER" id="PTHR10039:SF15">
    <property type="entry name" value="NACHT DOMAIN-CONTAINING PROTEIN"/>
    <property type="match status" value="1"/>
</dbReference>
<feature type="repeat" description="ANK" evidence="2">
    <location>
        <begin position="703"/>
        <end position="735"/>
    </location>
</feature>
<evidence type="ECO:0000259" key="4">
    <source>
        <dbReference type="Pfam" id="PF24883"/>
    </source>
</evidence>
<feature type="repeat" description="ANK" evidence="2">
    <location>
        <begin position="945"/>
        <end position="977"/>
    </location>
</feature>
<proteinExistence type="predicted"/>
<dbReference type="Pfam" id="PF12796">
    <property type="entry name" value="Ank_2"/>
    <property type="match status" value="4"/>
</dbReference>
<feature type="repeat" description="ANK" evidence="2">
    <location>
        <begin position="880"/>
        <end position="912"/>
    </location>
</feature>
<dbReference type="InterPro" id="IPR036770">
    <property type="entry name" value="Ankyrin_rpt-contain_sf"/>
</dbReference>
<dbReference type="EMBL" id="JBEFKJ010000027">
    <property type="protein sequence ID" value="KAL2039110.1"/>
    <property type="molecule type" value="Genomic_DNA"/>
</dbReference>
<evidence type="ECO:0000259" key="3">
    <source>
        <dbReference type="Pfam" id="PF22939"/>
    </source>
</evidence>